<comment type="similarity">
    <text evidence="6">Belongs to the DESIGUAL family.</text>
</comment>
<evidence type="ECO:0000256" key="3">
    <source>
        <dbReference type="ARBA" id="ARBA00022729"/>
    </source>
</evidence>
<comment type="subcellular location">
    <subcellularLocation>
        <location evidence="1">Endomembrane system</location>
        <topology evidence="1">Multi-pass membrane protein</topology>
    </subcellularLocation>
</comment>
<comment type="caution">
    <text evidence="8">The sequence shown here is derived from an EMBL/GenBank/DDBJ whole genome shotgun (WGS) entry which is preliminary data.</text>
</comment>
<dbReference type="Pfam" id="PF06749">
    <property type="entry name" value="DUF1218"/>
    <property type="match status" value="1"/>
</dbReference>
<dbReference type="Proteomes" id="UP001237642">
    <property type="component" value="Unassembled WGS sequence"/>
</dbReference>
<evidence type="ECO:0000256" key="5">
    <source>
        <dbReference type="ARBA" id="ARBA00023136"/>
    </source>
</evidence>
<reference evidence="8" key="1">
    <citation type="submission" date="2023-02" db="EMBL/GenBank/DDBJ databases">
        <title>Genome of toxic invasive species Heracleum sosnowskyi carries increased number of genes despite the absence of recent whole-genome duplications.</title>
        <authorList>
            <person name="Schelkunov M."/>
            <person name="Shtratnikova V."/>
            <person name="Makarenko M."/>
            <person name="Klepikova A."/>
            <person name="Omelchenko D."/>
            <person name="Novikova G."/>
            <person name="Obukhova E."/>
            <person name="Bogdanov V."/>
            <person name="Penin A."/>
            <person name="Logacheva M."/>
        </authorList>
    </citation>
    <scope>NUCLEOTIDE SEQUENCE</scope>
    <source>
        <strain evidence="8">Hsosn_3</strain>
        <tissue evidence="8">Leaf</tissue>
    </source>
</reference>
<evidence type="ECO:0000256" key="2">
    <source>
        <dbReference type="ARBA" id="ARBA00022692"/>
    </source>
</evidence>
<evidence type="ECO:0000256" key="7">
    <source>
        <dbReference type="SAM" id="Phobius"/>
    </source>
</evidence>
<reference evidence="8" key="2">
    <citation type="submission" date="2023-05" db="EMBL/GenBank/DDBJ databases">
        <authorList>
            <person name="Schelkunov M.I."/>
        </authorList>
    </citation>
    <scope>NUCLEOTIDE SEQUENCE</scope>
    <source>
        <strain evidence="8">Hsosn_3</strain>
        <tissue evidence="8">Leaf</tissue>
    </source>
</reference>
<evidence type="ECO:0000256" key="6">
    <source>
        <dbReference type="ARBA" id="ARBA00029467"/>
    </source>
</evidence>
<feature type="transmembrane region" description="Helical" evidence="7">
    <location>
        <begin position="102"/>
        <end position="126"/>
    </location>
</feature>
<evidence type="ECO:0000313" key="9">
    <source>
        <dbReference type="Proteomes" id="UP001237642"/>
    </source>
</evidence>
<keyword evidence="2 7" id="KW-0812">Transmembrane</keyword>
<evidence type="ECO:0000313" key="8">
    <source>
        <dbReference type="EMBL" id="KAK1403037.1"/>
    </source>
</evidence>
<gene>
    <name evidence="8" type="ORF">POM88_002642</name>
</gene>
<evidence type="ECO:0000256" key="1">
    <source>
        <dbReference type="ARBA" id="ARBA00004127"/>
    </source>
</evidence>
<keyword evidence="9" id="KW-1185">Reference proteome</keyword>
<protein>
    <submittedName>
        <fullName evidence="8">Protein MODIFYING WALL LIGNIN-1</fullName>
    </submittedName>
</protein>
<dbReference type="InterPro" id="IPR052222">
    <property type="entry name" value="DESIGUAL"/>
</dbReference>
<dbReference type="AlphaFoldDB" id="A0AAD8NBH6"/>
<evidence type="ECO:0000256" key="4">
    <source>
        <dbReference type="ARBA" id="ARBA00022989"/>
    </source>
</evidence>
<dbReference type="GO" id="GO:0012505">
    <property type="term" value="C:endomembrane system"/>
    <property type="evidence" value="ECO:0007669"/>
    <property type="project" value="UniProtKB-SubCell"/>
</dbReference>
<dbReference type="EMBL" id="JAUIZM010000001">
    <property type="protein sequence ID" value="KAK1403037.1"/>
    <property type="molecule type" value="Genomic_DNA"/>
</dbReference>
<feature type="transmembrane region" description="Helical" evidence="7">
    <location>
        <begin position="52"/>
        <end position="75"/>
    </location>
</feature>
<keyword evidence="5 7" id="KW-0472">Membrane</keyword>
<name>A0AAD8NBH6_9APIA</name>
<dbReference type="InterPro" id="IPR009606">
    <property type="entry name" value="DEAL/Modifying_wall_lignin1/2"/>
</dbReference>
<sequence length="177" mass="19209">MERNRLDIALILTFVILIALLSFALCIAAEFKKSKKKDIRLDGRLCYIPKSDAYGLGISALVCLFAAQILTNFFICKKFWFGRDRNSSSTISSSSSSCKPRFSGISILLLSVSWISFVISAILVSAATSMSQSQPFGDGWLDGECYIVKDGVYIGSGILALFAVGEGHPGGGDMRKQ</sequence>
<proteinExistence type="inferred from homology"/>
<keyword evidence="4 7" id="KW-1133">Transmembrane helix</keyword>
<accession>A0AAD8NBH6</accession>
<organism evidence="8 9">
    <name type="scientific">Heracleum sosnowskyi</name>
    <dbReference type="NCBI Taxonomy" id="360622"/>
    <lineage>
        <taxon>Eukaryota</taxon>
        <taxon>Viridiplantae</taxon>
        <taxon>Streptophyta</taxon>
        <taxon>Embryophyta</taxon>
        <taxon>Tracheophyta</taxon>
        <taxon>Spermatophyta</taxon>
        <taxon>Magnoliopsida</taxon>
        <taxon>eudicotyledons</taxon>
        <taxon>Gunneridae</taxon>
        <taxon>Pentapetalae</taxon>
        <taxon>asterids</taxon>
        <taxon>campanulids</taxon>
        <taxon>Apiales</taxon>
        <taxon>Apiaceae</taxon>
        <taxon>Apioideae</taxon>
        <taxon>apioid superclade</taxon>
        <taxon>Tordylieae</taxon>
        <taxon>Tordyliinae</taxon>
        <taxon>Heracleum</taxon>
    </lineage>
</organism>
<keyword evidence="3" id="KW-0732">Signal</keyword>
<dbReference type="PANTHER" id="PTHR31769">
    <property type="entry name" value="OS07G0462200 PROTEIN-RELATED"/>
    <property type="match status" value="1"/>
</dbReference>